<evidence type="ECO:0000313" key="3">
    <source>
        <dbReference type="EMBL" id="GGO49350.1"/>
    </source>
</evidence>
<evidence type="ECO:0008006" key="5">
    <source>
        <dbReference type="Google" id="ProtNLM"/>
    </source>
</evidence>
<evidence type="ECO:0000256" key="1">
    <source>
        <dbReference type="SAM" id="MobiDB-lite"/>
    </source>
</evidence>
<comment type="caution">
    <text evidence="3">The sequence shown here is derived from an EMBL/GenBank/DDBJ whole genome shotgun (WGS) entry which is preliminary data.</text>
</comment>
<organism evidence="3 4">
    <name type="scientific">Streptomyces daqingensis</name>
    <dbReference type="NCBI Taxonomy" id="1472640"/>
    <lineage>
        <taxon>Bacteria</taxon>
        <taxon>Bacillati</taxon>
        <taxon>Actinomycetota</taxon>
        <taxon>Actinomycetes</taxon>
        <taxon>Kitasatosporales</taxon>
        <taxon>Streptomycetaceae</taxon>
        <taxon>Streptomyces</taxon>
    </lineage>
</organism>
<evidence type="ECO:0000256" key="2">
    <source>
        <dbReference type="SAM" id="SignalP"/>
    </source>
</evidence>
<feature type="chain" id="PRO_5046262166" description="Serine/threonine protein kinase" evidence="2">
    <location>
        <begin position="29"/>
        <end position="206"/>
    </location>
</feature>
<keyword evidence="2" id="KW-0732">Signal</keyword>
<evidence type="ECO:0000313" key="4">
    <source>
        <dbReference type="Proteomes" id="UP000631535"/>
    </source>
</evidence>
<feature type="signal peptide" evidence="2">
    <location>
        <begin position="1"/>
        <end position="28"/>
    </location>
</feature>
<dbReference type="Proteomes" id="UP000631535">
    <property type="component" value="Unassembled WGS sequence"/>
</dbReference>
<keyword evidence="4" id="KW-1185">Reference proteome</keyword>
<feature type="compositionally biased region" description="Gly residues" evidence="1">
    <location>
        <begin position="73"/>
        <end position="82"/>
    </location>
</feature>
<gene>
    <name evidence="3" type="ORF">GCM10012287_26500</name>
</gene>
<accession>A0ABQ2MC19</accession>
<reference evidence="4" key="1">
    <citation type="journal article" date="2019" name="Int. J. Syst. Evol. Microbiol.">
        <title>The Global Catalogue of Microorganisms (GCM) 10K type strain sequencing project: providing services to taxonomists for standard genome sequencing and annotation.</title>
        <authorList>
            <consortium name="The Broad Institute Genomics Platform"/>
            <consortium name="The Broad Institute Genome Sequencing Center for Infectious Disease"/>
            <person name="Wu L."/>
            <person name="Ma J."/>
        </authorList>
    </citation>
    <scope>NUCLEOTIDE SEQUENCE [LARGE SCALE GENOMIC DNA]</scope>
    <source>
        <strain evidence="4">CGMCC 4.7178</strain>
    </source>
</reference>
<feature type="region of interest" description="Disordered" evidence="1">
    <location>
        <begin position="40"/>
        <end position="82"/>
    </location>
</feature>
<protein>
    <recommendedName>
        <fullName evidence="5">Serine/threonine protein kinase</fullName>
    </recommendedName>
</protein>
<dbReference type="EMBL" id="BMMP01000007">
    <property type="protein sequence ID" value="GGO49350.1"/>
    <property type="molecule type" value="Genomic_DNA"/>
</dbReference>
<dbReference type="RefSeq" id="WP_189037296.1">
    <property type="nucleotide sequence ID" value="NZ_BMMP01000007.1"/>
</dbReference>
<sequence length="206" mass="20532">MGSLMPQQPQNRASHLPLAGLACTVVLAAALPIAAATAGSGGSLAAGGEPPQITKFTESGAEGGERSGSETGAAGGTRGGPAGDAPVGALSASYCGAELAAADGLRAQPCVLSDGEDAWARAYYRNGTASPLRGALTLTRPDGTSLRIDCALPSRGGEGMCETPRERVRAADGRAPGGVRRYSATVEIGTPDGERLLLRSVSNSQA</sequence>
<name>A0ABQ2MC19_9ACTN</name>
<proteinExistence type="predicted"/>